<dbReference type="OrthoDB" id="9814956at2"/>
<organism evidence="3 4">
    <name type="scientific">Thalassotalea agarivorans</name>
    <name type="common">Thalassomonas agarivorans</name>
    <dbReference type="NCBI Taxonomy" id="349064"/>
    <lineage>
        <taxon>Bacteria</taxon>
        <taxon>Pseudomonadati</taxon>
        <taxon>Pseudomonadota</taxon>
        <taxon>Gammaproteobacteria</taxon>
        <taxon>Alteromonadales</taxon>
        <taxon>Colwelliaceae</taxon>
        <taxon>Thalassotalea</taxon>
    </lineage>
</organism>
<dbReference type="STRING" id="349064.SAMN05660429_03004"/>
<dbReference type="EMBL" id="FOHK01000020">
    <property type="protein sequence ID" value="SET89831.1"/>
    <property type="molecule type" value="Genomic_DNA"/>
</dbReference>
<dbReference type="PANTHER" id="PTHR37312:SF1">
    <property type="entry name" value="MEMBRANE-BOUND ACYLTRANSFERASE YKRP-RELATED"/>
    <property type="match status" value="1"/>
</dbReference>
<protein>
    <submittedName>
        <fullName evidence="3">Fucose 4-O-acetylase</fullName>
    </submittedName>
</protein>
<feature type="domain" description="Acyltransferase 3" evidence="2">
    <location>
        <begin position="8"/>
        <end position="324"/>
    </location>
</feature>
<feature type="transmembrane region" description="Helical" evidence="1">
    <location>
        <begin position="69"/>
        <end position="88"/>
    </location>
</feature>
<feature type="transmembrane region" description="Helical" evidence="1">
    <location>
        <begin position="210"/>
        <end position="230"/>
    </location>
</feature>
<dbReference type="RefSeq" id="WP_093332311.1">
    <property type="nucleotide sequence ID" value="NZ_AP027363.1"/>
</dbReference>
<keyword evidence="1" id="KW-0812">Transmembrane</keyword>
<dbReference type="Proteomes" id="UP000199308">
    <property type="component" value="Unassembled WGS sequence"/>
</dbReference>
<dbReference type="AlphaFoldDB" id="A0A1I0I008"/>
<evidence type="ECO:0000313" key="3">
    <source>
        <dbReference type="EMBL" id="SET89831.1"/>
    </source>
</evidence>
<evidence type="ECO:0000313" key="4">
    <source>
        <dbReference type="Proteomes" id="UP000199308"/>
    </source>
</evidence>
<name>A0A1I0I008_THASX</name>
<feature type="transmembrane region" description="Helical" evidence="1">
    <location>
        <begin position="142"/>
        <end position="165"/>
    </location>
</feature>
<accession>A0A1I0I008</accession>
<feature type="transmembrane region" description="Helical" evidence="1">
    <location>
        <begin position="270"/>
        <end position="288"/>
    </location>
</feature>
<feature type="transmembrane region" description="Helical" evidence="1">
    <location>
        <begin position="242"/>
        <end position="261"/>
    </location>
</feature>
<keyword evidence="1" id="KW-0472">Membrane</keyword>
<feature type="transmembrane region" description="Helical" evidence="1">
    <location>
        <begin position="108"/>
        <end position="130"/>
    </location>
</feature>
<gene>
    <name evidence="3" type="ORF">SAMN05660429_03004</name>
</gene>
<keyword evidence="4" id="KW-1185">Reference proteome</keyword>
<evidence type="ECO:0000256" key="1">
    <source>
        <dbReference type="SAM" id="Phobius"/>
    </source>
</evidence>
<dbReference type="InterPro" id="IPR002656">
    <property type="entry name" value="Acyl_transf_3_dom"/>
</dbReference>
<dbReference type="PANTHER" id="PTHR37312">
    <property type="entry name" value="MEMBRANE-BOUND ACYLTRANSFERASE YKRP-RELATED"/>
    <property type="match status" value="1"/>
</dbReference>
<evidence type="ECO:0000259" key="2">
    <source>
        <dbReference type="Pfam" id="PF01757"/>
    </source>
</evidence>
<dbReference type="Pfam" id="PF01757">
    <property type="entry name" value="Acyl_transf_3"/>
    <property type="match status" value="1"/>
</dbReference>
<proteinExistence type="predicted"/>
<feature type="transmembrane region" description="Helical" evidence="1">
    <location>
        <begin position="177"/>
        <end position="198"/>
    </location>
</feature>
<feature type="transmembrane region" description="Helical" evidence="1">
    <location>
        <begin position="39"/>
        <end position="57"/>
    </location>
</feature>
<dbReference type="GO" id="GO:0016747">
    <property type="term" value="F:acyltransferase activity, transferring groups other than amino-acyl groups"/>
    <property type="evidence" value="ECO:0007669"/>
    <property type="project" value="InterPro"/>
</dbReference>
<keyword evidence="1" id="KW-1133">Transmembrane helix</keyword>
<reference evidence="3 4" key="1">
    <citation type="submission" date="2016-10" db="EMBL/GenBank/DDBJ databases">
        <authorList>
            <person name="de Groot N.N."/>
        </authorList>
    </citation>
    <scope>NUCLEOTIDE SEQUENCE [LARGE SCALE GENOMIC DNA]</scope>
    <source>
        <strain evidence="3 4">DSM 19706</strain>
    </source>
</reference>
<feature type="transmembrane region" description="Helical" evidence="1">
    <location>
        <begin position="308"/>
        <end position="328"/>
    </location>
</feature>
<sequence>MASRVQHVDIAKGMSIAFVAMFHSELKAFLPSLIEPLSLVRMPLFFFLSGVFFSYAKPPNVFFNDKGQALLKPYFSVLLFVYLLVMIIEPNNEHWTLWGIFYGNGATLAWTPMWFLTHLFVVFSLGYCLFRYTPFAQFSLLAKWLILSLVFILGVLNIEVFWPYVERSLQVDMALPGLPFSLDIALITLCYFSAGAMLREQVVAFKPNTFWLCFSVAVFIAINLLFDARIDLNNRTFEMPVIATLGSIAGVYALLCVAYYLDNVQSIKYLLLKLGGASLFILIFHYWIGKEIYRVASVGISDHNLLFLIATTSFLLSILLPVAIKWLVQRSQFLSYFFFPIKSAK</sequence>
<dbReference type="InterPro" id="IPR052734">
    <property type="entry name" value="Nod_factor_acetyltransferase"/>
</dbReference>